<feature type="region of interest" description="Disordered" evidence="1">
    <location>
        <begin position="25"/>
        <end position="66"/>
    </location>
</feature>
<reference evidence="2 3" key="1">
    <citation type="submission" date="2018-01" db="EMBL/GenBank/DDBJ databases">
        <title>Draft genome sequence of Streptomyces sp. 13K301.</title>
        <authorList>
            <person name="Sahin N."/>
            <person name="Saygin H."/>
            <person name="Ay H."/>
        </authorList>
    </citation>
    <scope>NUCLEOTIDE SEQUENCE [LARGE SCALE GENOMIC DNA]</scope>
    <source>
        <strain evidence="2 3">13K301</strain>
    </source>
</reference>
<dbReference type="Proteomes" id="UP000235943">
    <property type="component" value="Unassembled WGS sequence"/>
</dbReference>
<evidence type="ECO:0000313" key="3">
    <source>
        <dbReference type="Proteomes" id="UP000235943"/>
    </source>
</evidence>
<organism evidence="2 3">
    <name type="scientific">Streptomyces cahuitamycinicus</name>
    <dbReference type="NCBI Taxonomy" id="2070367"/>
    <lineage>
        <taxon>Bacteria</taxon>
        <taxon>Bacillati</taxon>
        <taxon>Actinomycetota</taxon>
        <taxon>Actinomycetes</taxon>
        <taxon>Kitasatosporales</taxon>
        <taxon>Streptomycetaceae</taxon>
        <taxon>Streptomyces</taxon>
    </lineage>
</organism>
<proteinExistence type="predicted"/>
<comment type="caution">
    <text evidence="2">The sequence shown here is derived from an EMBL/GenBank/DDBJ whole genome shotgun (WGS) entry which is preliminary data.</text>
</comment>
<sequence length="91" mass="10171">MPLTPFEHDRRYGELDQVIRAYAGQLAHDTPERPLNTRSSGIRRHPEATLGSSARTASAHGAKTVHRLRQRAVTKLRGWTAPAQHRHTATS</sequence>
<dbReference type="AlphaFoldDB" id="A0A2N8TBQ8"/>
<evidence type="ECO:0000313" key="2">
    <source>
        <dbReference type="EMBL" id="PNG16458.1"/>
    </source>
</evidence>
<gene>
    <name evidence="2" type="ORF">C1J00_41840</name>
</gene>
<protein>
    <submittedName>
        <fullName evidence="2">Uncharacterized protein</fullName>
    </submittedName>
</protein>
<keyword evidence="3" id="KW-1185">Reference proteome</keyword>
<name>A0A2N8TBQ8_9ACTN</name>
<accession>A0A2N8TBQ8</accession>
<evidence type="ECO:0000256" key="1">
    <source>
        <dbReference type="SAM" id="MobiDB-lite"/>
    </source>
</evidence>
<dbReference type="EMBL" id="POUC01000703">
    <property type="protein sequence ID" value="PNG16458.1"/>
    <property type="molecule type" value="Genomic_DNA"/>
</dbReference>